<organism evidence="2 3">
    <name type="scientific">Fusarium irregulare</name>
    <dbReference type="NCBI Taxonomy" id="2494466"/>
    <lineage>
        <taxon>Eukaryota</taxon>
        <taxon>Fungi</taxon>
        <taxon>Dikarya</taxon>
        <taxon>Ascomycota</taxon>
        <taxon>Pezizomycotina</taxon>
        <taxon>Sordariomycetes</taxon>
        <taxon>Hypocreomycetidae</taxon>
        <taxon>Hypocreales</taxon>
        <taxon>Nectriaceae</taxon>
        <taxon>Fusarium</taxon>
        <taxon>Fusarium incarnatum-equiseti species complex</taxon>
    </lineage>
</organism>
<evidence type="ECO:0000313" key="2">
    <source>
        <dbReference type="EMBL" id="KAJ4006472.1"/>
    </source>
</evidence>
<dbReference type="PANTHER" id="PTHR35391">
    <property type="entry name" value="C2H2-TYPE DOMAIN-CONTAINING PROTEIN-RELATED"/>
    <property type="match status" value="1"/>
</dbReference>
<evidence type="ECO:0000256" key="1">
    <source>
        <dbReference type="SAM" id="MobiDB-lite"/>
    </source>
</evidence>
<name>A0A9W8PGT6_9HYPO</name>
<feature type="region of interest" description="Disordered" evidence="1">
    <location>
        <begin position="115"/>
        <end position="149"/>
    </location>
</feature>
<proteinExistence type="predicted"/>
<dbReference type="PANTHER" id="PTHR35391:SF5">
    <property type="entry name" value="DUF6590 DOMAIN-CONTAINING PROTEIN"/>
    <property type="match status" value="1"/>
</dbReference>
<dbReference type="Proteomes" id="UP001152130">
    <property type="component" value="Unassembled WGS sequence"/>
</dbReference>
<sequence>MPSSEDDRQVARSHSLTELFGDCINEYSRLLLALGSEDCQVVKLKQINVEKALDGYGRLKVWGEQNRATVAASTRGSLDDTLRHDDTLKKNVAQILNLLTHQLEAAVPIASQRLGDTVESEAEPTRNPEVDSDSEYSSSSDDSDASGDCLSIRQKPEKIEVLMAHIQEQIKLLYHLDTLLRRPRLSGRYLKSTNENRQVSLMEKYDYAHIEEKHRQWIASFKSESEIESEAQSQDLPPQSPRAQVYRTWEEEPTVSHNVLEAREKSERKDDSHSIISRLARANTRRRDQLRYWERHPFDRNIAEVASVTNKEPRILLRGLDLSRDIGIERPKSLTSVPTVRSFSTVAKSAIDETKTLSGRPRTVYAASVVAGRQSARVPDIPKAAFKDDQVECPFCHAMLESSTIKSRMSWK</sequence>
<comment type="caution">
    <text evidence="2">The sequence shown here is derived from an EMBL/GenBank/DDBJ whole genome shotgun (WGS) entry which is preliminary data.</text>
</comment>
<dbReference type="AlphaFoldDB" id="A0A9W8PGT6"/>
<keyword evidence="3" id="KW-1185">Reference proteome</keyword>
<dbReference type="EMBL" id="JAPDHF010000019">
    <property type="protein sequence ID" value="KAJ4006472.1"/>
    <property type="molecule type" value="Genomic_DNA"/>
</dbReference>
<evidence type="ECO:0000313" key="3">
    <source>
        <dbReference type="Proteomes" id="UP001152130"/>
    </source>
</evidence>
<accession>A0A9W8PGT6</accession>
<gene>
    <name evidence="2" type="ORF">NW766_010563</name>
</gene>
<reference evidence="2" key="1">
    <citation type="submission" date="2022-10" db="EMBL/GenBank/DDBJ databases">
        <title>Fusarium specimens isolated from Avocado Roots.</title>
        <authorList>
            <person name="Stajich J."/>
            <person name="Roper C."/>
            <person name="Heimlech-Rivalta G."/>
        </authorList>
    </citation>
    <scope>NUCLEOTIDE SEQUENCE</scope>
    <source>
        <strain evidence="2">CF00143</strain>
    </source>
</reference>
<protein>
    <submittedName>
        <fullName evidence="2">Uncharacterized protein</fullName>
    </submittedName>
</protein>
<feature type="compositionally biased region" description="Low complexity" evidence="1">
    <location>
        <begin position="135"/>
        <end position="149"/>
    </location>
</feature>